<dbReference type="Proteomes" id="UP001633002">
    <property type="component" value="Unassembled WGS sequence"/>
</dbReference>
<proteinExistence type="predicted"/>
<evidence type="ECO:0000313" key="2">
    <source>
        <dbReference type="EMBL" id="KAL3695800.1"/>
    </source>
</evidence>
<reference evidence="2 3" key="1">
    <citation type="submission" date="2024-09" db="EMBL/GenBank/DDBJ databases">
        <title>Chromosome-scale assembly of Riccia sorocarpa.</title>
        <authorList>
            <person name="Paukszto L."/>
        </authorList>
    </citation>
    <scope>NUCLEOTIDE SEQUENCE [LARGE SCALE GENOMIC DNA]</scope>
    <source>
        <strain evidence="2">LP-2024</strain>
        <tissue evidence="2">Aerial parts of the thallus</tissue>
    </source>
</reference>
<keyword evidence="3" id="KW-1185">Reference proteome</keyword>
<name>A0ABD3HZY0_9MARC</name>
<sequence>MARTKQTVRKSTGGKPPDPRLGQWFKDMCKAGETSLNNVMDRGDESPTATGSEAKEVHDQDMDQDDDPNANPGHGEEGALEDDDGLEPYDMQHMVIHSHRTEHSGAWCIEVDKIFYPHIGNTNFKVKEDFYLFLKVNDKWSPEGVASFVSEFSDDKDLCIVYCKDWKEKSITQYVLHSSKYDVKGMFRSQNDEFSGVSAKSLRFDMKRTTSWVRKKILVNRFWDARTEMYNTGKFASQIVKRAFVVPRPRRIDADEVFERLTKFEEERRSGKRKTNTHRTGNNKKKPRPVEAEAEEPFDQMQKFLEKDKKNALKTDFEKYRHMYLFGTTIVYHIPVEKIREAPSIFVYRSINLHVLDTYYNMITKCHFTPQIADLLRF</sequence>
<feature type="region of interest" description="Disordered" evidence="1">
    <location>
        <begin position="268"/>
        <end position="295"/>
    </location>
</feature>
<evidence type="ECO:0000256" key="1">
    <source>
        <dbReference type="SAM" id="MobiDB-lite"/>
    </source>
</evidence>
<feature type="region of interest" description="Disordered" evidence="1">
    <location>
        <begin position="1"/>
        <end position="86"/>
    </location>
</feature>
<dbReference type="EMBL" id="JBJQOH010000002">
    <property type="protein sequence ID" value="KAL3695800.1"/>
    <property type="molecule type" value="Genomic_DNA"/>
</dbReference>
<comment type="caution">
    <text evidence="2">The sequence shown here is derived from an EMBL/GenBank/DDBJ whole genome shotgun (WGS) entry which is preliminary data.</text>
</comment>
<gene>
    <name evidence="2" type="ORF">R1sor_009876</name>
</gene>
<accession>A0ABD3HZY0</accession>
<evidence type="ECO:0000313" key="3">
    <source>
        <dbReference type="Proteomes" id="UP001633002"/>
    </source>
</evidence>
<protein>
    <submittedName>
        <fullName evidence="2">Uncharacterized protein</fullName>
    </submittedName>
</protein>
<feature type="compositionally biased region" description="Basic residues" evidence="1">
    <location>
        <begin position="270"/>
        <end position="287"/>
    </location>
</feature>
<dbReference type="AlphaFoldDB" id="A0ABD3HZY0"/>
<organism evidence="2 3">
    <name type="scientific">Riccia sorocarpa</name>
    <dbReference type="NCBI Taxonomy" id="122646"/>
    <lineage>
        <taxon>Eukaryota</taxon>
        <taxon>Viridiplantae</taxon>
        <taxon>Streptophyta</taxon>
        <taxon>Embryophyta</taxon>
        <taxon>Marchantiophyta</taxon>
        <taxon>Marchantiopsida</taxon>
        <taxon>Marchantiidae</taxon>
        <taxon>Marchantiales</taxon>
        <taxon>Ricciaceae</taxon>
        <taxon>Riccia</taxon>
    </lineage>
</organism>